<gene>
    <name evidence="2" type="primary">ORF70144</name>
</gene>
<reference evidence="2" key="1">
    <citation type="submission" date="2014-12" db="EMBL/GenBank/DDBJ databases">
        <title>Insight into the proteome of Arion vulgaris.</title>
        <authorList>
            <person name="Aradska J."/>
            <person name="Bulat T."/>
            <person name="Smidak R."/>
            <person name="Sarate P."/>
            <person name="Gangsoo J."/>
            <person name="Sialana F."/>
            <person name="Bilban M."/>
            <person name="Lubec G."/>
        </authorList>
    </citation>
    <scope>NUCLEOTIDE SEQUENCE</scope>
    <source>
        <tissue evidence="2">Skin</tissue>
    </source>
</reference>
<sequence>GDSTRISNYLREISIDTTFIVLALTVNDERHHSCLKGYCDHIYMFGDYLLLIHIPESYDFTMASPAVVEQLLKELEERVDNLEKKYRDKLLSKRISGKFRTASGNQVRRSSALQRKKRHDLLSPVLEDLARFEELSWEVSAITSFITPMYQYLYVDGRHTKNIISELLYLVKDRQ</sequence>
<dbReference type="AlphaFoldDB" id="A0A0B6ZNI9"/>
<evidence type="ECO:0000313" key="2">
    <source>
        <dbReference type="EMBL" id="CEK69411.1"/>
    </source>
</evidence>
<dbReference type="EMBL" id="HACG01022546">
    <property type="protein sequence ID" value="CEK69411.1"/>
    <property type="molecule type" value="Transcribed_RNA"/>
</dbReference>
<keyword evidence="1" id="KW-0175">Coiled coil</keyword>
<name>A0A0B6ZNI9_9EUPU</name>
<organism evidence="2">
    <name type="scientific">Arion vulgaris</name>
    <dbReference type="NCBI Taxonomy" id="1028688"/>
    <lineage>
        <taxon>Eukaryota</taxon>
        <taxon>Metazoa</taxon>
        <taxon>Spiralia</taxon>
        <taxon>Lophotrochozoa</taxon>
        <taxon>Mollusca</taxon>
        <taxon>Gastropoda</taxon>
        <taxon>Heterobranchia</taxon>
        <taxon>Euthyneura</taxon>
        <taxon>Panpulmonata</taxon>
        <taxon>Eupulmonata</taxon>
        <taxon>Stylommatophora</taxon>
        <taxon>Helicina</taxon>
        <taxon>Arionoidea</taxon>
        <taxon>Arionidae</taxon>
        <taxon>Arion</taxon>
    </lineage>
</organism>
<proteinExistence type="predicted"/>
<feature type="non-terminal residue" evidence="2">
    <location>
        <position position="1"/>
    </location>
</feature>
<accession>A0A0B6ZNI9</accession>
<protein>
    <submittedName>
        <fullName evidence="2">Uncharacterized protein</fullName>
    </submittedName>
</protein>
<feature type="coiled-coil region" evidence="1">
    <location>
        <begin position="65"/>
        <end position="92"/>
    </location>
</feature>
<evidence type="ECO:0000256" key="1">
    <source>
        <dbReference type="SAM" id="Coils"/>
    </source>
</evidence>